<dbReference type="EMBL" id="DACSEO010000054">
    <property type="protein sequence ID" value="HAT1683129.1"/>
    <property type="molecule type" value="Genomic_DNA"/>
</dbReference>
<gene>
    <name evidence="1" type="ORF">I8Y21_003851</name>
</gene>
<organism evidence="1 2">
    <name type="scientific">Klebsiella oxytoca</name>
    <dbReference type="NCBI Taxonomy" id="571"/>
    <lineage>
        <taxon>Bacteria</taxon>
        <taxon>Pseudomonadati</taxon>
        <taxon>Pseudomonadota</taxon>
        <taxon>Gammaproteobacteria</taxon>
        <taxon>Enterobacterales</taxon>
        <taxon>Enterobacteriaceae</taxon>
        <taxon>Klebsiella/Raoultella group</taxon>
        <taxon>Klebsiella</taxon>
    </lineage>
</organism>
<evidence type="ECO:0000313" key="2">
    <source>
        <dbReference type="Proteomes" id="UP000856143"/>
    </source>
</evidence>
<accession>A0AAN5LB20</accession>
<name>A0AAN5LB20_KLEOX</name>
<dbReference type="Proteomes" id="UP000856143">
    <property type="component" value="Unassembled WGS sequence"/>
</dbReference>
<evidence type="ECO:0000313" key="1">
    <source>
        <dbReference type="EMBL" id="HAT1683129.1"/>
    </source>
</evidence>
<reference evidence="1" key="2">
    <citation type="submission" date="2020-11" db="EMBL/GenBank/DDBJ databases">
        <authorList>
            <consortium name="NCBI Pathogen Detection Project"/>
        </authorList>
    </citation>
    <scope>NUCLEOTIDE SEQUENCE</scope>
    <source>
        <strain evidence="1">R404</strain>
    </source>
</reference>
<comment type="caution">
    <text evidence="1">The sequence shown here is derived from an EMBL/GenBank/DDBJ whole genome shotgun (WGS) entry which is preliminary data.</text>
</comment>
<protein>
    <submittedName>
        <fullName evidence="1">Uncharacterized protein</fullName>
    </submittedName>
</protein>
<dbReference type="AlphaFoldDB" id="A0AAN5LB20"/>
<reference evidence="1" key="1">
    <citation type="journal article" date="2018" name="Genome Biol.">
        <title>SKESA: strategic k-mer extension for scrupulous assemblies.</title>
        <authorList>
            <person name="Souvorov A."/>
            <person name="Agarwala R."/>
            <person name="Lipman D.J."/>
        </authorList>
    </citation>
    <scope>NUCLEOTIDE SEQUENCE</scope>
    <source>
        <strain evidence="1">R404</strain>
    </source>
</reference>
<proteinExistence type="predicted"/>
<sequence length="110" mass="12523">MKQSECKEITVSQNVRKELHDMALRINELCKENNMPYVFSYIDERRNTGAGVLTSKYNGAYQNHDSGAWDTSITAASIIARIDDVPDWILNQLSDVVEEQENATENHPVH</sequence>